<proteinExistence type="predicted"/>
<dbReference type="EMBL" id="UINC01068378">
    <property type="protein sequence ID" value="SVC00967.1"/>
    <property type="molecule type" value="Genomic_DNA"/>
</dbReference>
<dbReference type="AlphaFoldDB" id="A0A382IP25"/>
<evidence type="ECO:0000313" key="1">
    <source>
        <dbReference type="EMBL" id="SVC00967.1"/>
    </source>
</evidence>
<sequence length="32" mass="3573">MASSCKYREPRTKYPVSGDYLLLSLLKSLPVG</sequence>
<name>A0A382IP25_9ZZZZ</name>
<protein>
    <submittedName>
        <fullName evidence="1">Uncharacterized protein</fullName>
    </submittedName>
</protein>
<gene>
    <name evidence="1" type="ORF">METZ01_LOCUS253821</name>
</gene>
<organism evidence="1">
    <name type="scientific">marine metagenome</name>
    <dbReference type="NCBI Taxonomy" id="408172"/>
    <lineage>
        <taxon>unclassified sequences</taxon>
        <taxon>metagenomes</taxon>
        <taxon>ecological metagenomes</taxon>
    </lineage>
</organism>
<reference evidence="1" key="1">
    <citation type="submission" date="2018-05" db="EMBL/GenBank/DDBJ databases">
        <authorList>
            <person name="Lanie J.A."/>
            <person name="Ng W.-L."/>
            <person name="Kazmierczak K.M."/>
            <person name="Andrzejewski T.M."/>
            <person name="Davidsen T.M."/>
            <person name="Wayne K.J."/>
            <person name="Tettelin H."/>
            <person name="Glass J.I."/>
            <person name="Rusch D."/>
            <person name="Podicherti R."/>
            <person name="Tsui H.-C.T."/>
            <person name="Winkler M.E."/>
        </authorList>
    </citation>
    <scope>NUCLEOTIDE SEQUENCE</scope>
</reference>
<feature type="non-terminal residue" evidence="1">
    <location>
        <position position="32"/>
    </location>
</feature>
<accession>A0A382IP25</accession>